<dbReference type="PANTHER" id="PTHR38340">
    <property type="entry name" value="S-LAYER PROTEIN"/>
    <property type="match status" value="1"/>
</dbReference>
<dbReference type="PRINTS" id="PR00313">
    <property type="entry name" value="CABNDNGRPT"/>
</dbReference>
<dbReference type="OrthoDB" id="7655157at2"/>
<feature type="compositionally biased region" description="Basic and acidic residues" evidence="3">
    <location>
        <begin position="155"/>
        <end position="171"/>
    </location>
</feature>
<comment type="subcellular location">
    <subcellularLocation>
        <location evidence="1">Secreted</location>
    </subcellularLocation>
</comment>
<protein>
    <submittedName>
        <fullName evidence="4">Hemolysin-type calcium-binding repeat-containing protein</fullName>
    </submittedName>
</protein>
<evidence type="ECO:0000256" key="3">
    <source>
        <dbReference type="SAM" id="MobiDB-lite"/>
    </source>
</evidence>
<keyword evidence="5" id="KW-1185">Reference proteome</keyword>
<name>A0A1H3TM47_9RHOB</name>
<dbReference type="Gene3D" id="2.150.10.10">
    <property type="entry name" value="Serralysin-like metalloprotease, C-terminal"/>
    <property type="match status" value="3"/>
</dbReference>
<feature type="region of interest" description="Disordered" evidence="3">
    <location>
        <begin position="150"/>
        <end position="172"/>
    </location>
</feature>
<dbReference type="InterPro" id="IPR011049">
    <property type="entry name" value="Serralysin-like_metalloprot_C"/>
</dbReference>
<dbReference type="Proteomes" id="UP000198914">
    <property type="component" value="Unassembled WGS sequence"/>
</dbReference>
<dbReference type="InterPro" id="IPR018511">
    <property type="entry name" value="Hemolysin-typ_Ca-bd_CS"/>
</dbReference>
<sequence length="850" mass="85145">MAVYNVSLYATDPRDVLSRRDGDFSEWTGAGATSGSATITDNGASNENLFLTDGNRDETATADVSVGGYSATGVSVEAEQYWLLRDIISGETITVVRFNVDGGAQQYTLGSQPLVQGRTYETLDHDNSPQTSQGTGFDYADFNDGTVLGTGGDDVIDRDYTGDPNGDKVDNNDLMTSQSSQQTFSWSNYADNQNLAADASHTAGGVQVTVSSSLPAGSTFTADTNGDFYAPPDSGISETSAGRFFANGNATDTTLTIDFDSTSPTASTEVHNVRFMINDIHGVVNAGNNFQDIITIRAYDIDGNEIDVQIDVLGNDTVSGNTVTGALNGDHPSEVDGAVLVMIAGPVERVVINYDNGGNTQQAVFISDIDYDAITSQGNADIIDAGAGNDSVFAGSDNDTVLGGSGNDTIDGGSGADWLRGEAGADSLLGGSGNDSLIGETGADTLDGGVGNDLLSGGAGNDILIGAIGNDTLLGDDGADSLTFTGSDGVLDGGTGDDTIRAEGASNLVTGGDGADLISGGAGTETVDGGAGNDTILSSGNADFLSGGDGADLFDMVDGLGSDTLEGGEGGTDFDVVDFADLSNAVNATFSGPEAGSATGGADTLSFDQIEQFILTDFDDSVIGGAGSENILAGAGNDSVFGGAGSDSVDGGAGDDTIDGGDGADQLSGGADADTFVVTSTWGNDTINGGEGGNDVDVIDLSGLSGPVTVTYSGDEAGTITDGTSTITFSNVERLILTEFDDVVDATLDGVGTNIQGGGGADSVLGGSGSDTFDGGAGNDTLTGGSGSDIMVGGAGDDSLLVASGDTATGNEGATTHSSWTRPTQQAVPLPSSEVRAMRRRGTASTSMAT</sequence>
<dbReference type="InterPro" id="IPR001343">
    <property type="entry name" value="Hemolysn_Ca-bd"/>
</dbReference>
<dbReference type="RefSeq" id="WP_092647472.1">
    <property type="nucleotide sequence ID" value="NZ_FNPX01000018.1"/>
</dbReference>
<dbReference type="Pfam" id="PF00353">
    <property type="entry name" value="HemolysinCabind"/>
    <property type="match status" value="8"/>
</dbReference>
<keyword evidence="2" id="KW-0964">Secreted</keyword>
<evidence type="ECO:0000313" key="5">
    <source>
        <dbReference type="Proteomes" id="UP000198914"/>
    </source>
</evidence>
<accession>A0A1H3TM47</accession>
<feature type="compositionally biased region" description="Gly residues" evidence="3">
    <location>
        <begin position="755"/>
        <end position="769"/>
    </location>
</feature>
<dbReference type="InterPro" id="IPR050557">
    <property type="entry name" value="RTX_toxin/Mannuronan_C5-epim"/>
</dbReference>
<proteinExistence type="predicted"/>
<dbReference type="GO" id="GO:0005576">
    <property type="term" value="C:extracellular region"/>
    <property type="evidence" value="ECO:0007669"/>
    <property type="project" value="UniProtKB-SubCell"/>
</dbReference>
<organism evidence="4 5">
    <name type="scientific">Jannaschia faecimaris</name>
    <dbReference type="NCBI Taxonomy" id="1244108"/>
    <lineage>
        <taxon>Bacteria</taxon>
        <taxon>Pseudomonadati</taxon>
        <taxon>Pseudomonadota</taxon>
        <taxon>Alphaproteobacteria</taxon>
        <taxon>Rhodobacterales</taxon>
        <taxon>Roseobacteraceae</taxon>
        <taxon>Jannaschia</taxon>
    </lineage>
</organism>
<reference evidence="5" key="1">
    <citation type="submission" date="2016-10" db="EMBL/GenBank/DDBJ databases">
        <authorList>
            <person name="Varghese N."/>
            <person name="Submissions S."/>
        </authorList>
    </citation>
    <scope>NUCLEOTIDE SEQUENCE [LARGE SCALE GENOMIC DNA]</scope>
    <source>
        <strain evidence="5">DSM 100420</strain>
    </source>
</reference>
<feature type="region of interest" description="Disordered" evidence="3">
    <location>
        <begin position="643"/>
        <end position="670"/>
    </location>
</feature>
<dbReference type="GO" id="GO:0005509">
    <property type="term" value="F:calcium ion binding"/>
    <property type="evidence" value="ECO:0007669"/>
    <property type="project" value="InterPro"/>
</dbReference>
<dbReference type="AlphaFoldDB" id="A0A1H3TM47"/>
<dbReference type="PANTHER" id="PTHR38340:SF1">
    <property type="entry name" value="S-LAYER PROTEIN"/>
    <property type="match status" value="1"/>
</dbReference>
<dbReference type="PROSITE" id="PS00330">
    <property type="entry name" value="HEMOLYSIN_CALCIUM"/>
    <property type="match status" value="3"/>
</dbReference>
<evidence type="ECO:0000256" key="2">
    <source>
        <dbReference type="ARBA" id="ARBA00022525"/>
    </source>
</evidence>
<feature type="region of interest" description="Disordered" evidence="3">
    <location>
        <begin position="755"/>
        <end position="850"/>
    </location>
</feature>
<evidence type="ECO:0000256" key="1">
    <source>
        <dbReference type="ARBA" id="ARBA00004613"/>
    </source>
</evidence>
<dbReference type="STRING" id="1244108.SAMN05444004_11842"/>
<feature type="compositionally biased region" description="Polar residues" evidence="3">
    <location>
        <begin position="806"/>
        <end position="827"/>
    </location>
</feature>
<evidence type="ECO:0000313" key="4">
    <source>
        <dbReference type="EMBL" id="SDZ51296.1"/>
    </source>
</evidence>
<gene>
    <name evidence="4" type="ORF">SAMN05444004_11842</name>
</gene>
<dbReference type="SUPFAM" id="SSF51120">
    <property type="entry name" value="beta-Roll"/>
    <property type="match status" value="4"/>
</dbReference>
<dbReference type="EMBL" id="FNPX01000018">
    <property type="protein sequence ID" value="SDZ51296.1"/>
    <property type="molecule type" value="Genomic_DNA"/>
</dbReference>